<organism evidence="1 2">
    <name type="scientific">Rubellimicrobium mesophilum DSM 19309</name>
    <dbReference type="NCBI Taxonomy" id="442562"/>
    <lineage>
        <taxon>Bacteria</taxon>
        <taxon>Pseudomonadati</taxon>
        <taxon>Pseudomonadota</taxon>
        <taxon>Alphaproteobacteria</taxon>
        <taxon>Rhodobacterales</taxon>
        <taxon>Roseobacteraceae</taxon>
        <taxon>Rubellimicrobium</taxon>
    </lineage>
</organism>
<dbReference type="HOGENOM" id="CLU_1979932_0_0_5"/>
<proteinExistence type="predicted"/>
<comment type="caution">
    <text evidence="1">The sequence shown here is derived from an EMBL/GenBank/DDBJ whole genome shotgun (WGS) entry which is preliminary data.</text>
</comment>
<dbReference type="Proteomes" id="UP000019666">
    <property type="component" value="Unassembled WGS sequence"/>
</dbReference>
<dbReference type="EMBL" id="AOSK01000021">
    <property type="protein sequence ID" value="EYD77803.1"/>
    <property type="molecule type" value="Genomic_DNA"/>
</dbReference>
<name>A0A017HUG2_9RHOB</name>
<sequence length="126" mass="13121">MAVAVLGLAGGAEAGGFAPVGTVRTVTAPVVAAPTPLEWLRQVGPQVGQNVRVPANGGYVPGIEWHRDVQVRVRTRSGALLTPAEQASIRAQALICGRGEVRAPMARVEPNGTLVIDYDCAWLQGS</sequence>
<protein>
    <submittedName>
        <fullName evidence="1">Uncharacterized protein</fullName>
    </submittedName>
</protein>
<gene>
    <name evidence="1" type="ORF">Rumeso_00530</name>
</gene>
<keyword evidence="2" id="KW-1185">Reference proteome</keyword>
<evidence type="ECO:0000313" key="2">
    <source>
        <dbReference type="Proteomes" id="UP000019666"/>
    </source>
</evidence>
<dbReference type="STRING" id="442562.Rumeso_00530"/>
<reference evidence="1 2" key="1">
    <citation type="submission" date="2013-02" db="EMBL/GenBank/DDBJ databases">
        <authorList>
            <person name="Fiebig A."/>
            <person name="Goeker M."/>
            <person name="Klenk H.-P.P."/>
        </authorList>
    </citation>
    <scope>NUCLEOTIDE SEQUENCE [LARGE SCALE GENOMIC DNA]</scope>
    <source>
        <strain evidence="1 2">DSM 19309</strain>
    </source>
</reference>
<accession>A0A017HUG2</accession>
<evidence type="ECO:0000313" key="1">
    <source>
        <dbReference type="EMBL" id="EYD77803.1"/>
    </source>
</evidence>
<dbReference type="AlphaFoldDB" id="A0A017HUG2"/>